<feature type="transmembrane region" description="Helical" evidence="9">
    <location>
        <begin position="135"/>
        <end position="152"/>
    </location>
</feature>
<comment type="similarity">
    <text evidence="2 9">Belongs to the CN hydrolase family. Apolipoprotein N-acyltransferase subfamily.</text>
</comment>
<keyword evidence="11" id="KW-0449">Lipoprotein</keyword>
<dbReference type="Proteomes" id="UP000536179">
    <property type="component" value="Unassembled WGS sequence"/>
</dbReference>
<dbReference type="SUPFAM" id="SSF56317">
    <property type="entry name" value="Carbon-nitrogen hydrolase"/>
    <property type="match status" value="1"/>
</dbReference>
<dbReference type="RefSeq" id="WP_184309349.1">
    <property type="nucleotide sequence ID" value="NZ_JACHXU010000033.1"/>
</dbReference>
<dbReference type="HAMAP" id="MF_01148">
    <property type="entry name" value="Lnt"/>
    <property type="match status" value="1"/>
</dbReference>
<dbReference type="InterPro" id="IPR003010">
    <property type="entry name" value="C-N_Hydrolase"/>
</dbReference>
<proteinExistence type="inferred from homology"/>
<evidence type="ECO:0000256" key="1">
    <source>
        <dbReference type="ARBA" id="ARBA00004651"/>
    </source>
</evidence>
<dbReference type="EC" id="2.3.1.269" evidence="9"/>
<dbReference type="GO" id="GO:0042158">
    <property type="term" value="P:lipoprotein biosynthetic process"/>
    <property type="evidence" value="ECO:0007669"/>
    <property type="project" value="UniProtKB-UniRule"/>
</dbReference>
<comment type="pathway">
    <text evidence="9">Protein modification; lipoprotein biosynthesis (N-acyl transfer).</text>
</comment>
<dbReference type="NCBIfam" id="TIGR00546">
    <property type="entry name" value="lnt"/>
    <property type="match status" value="1"/>
</dbReference>
<dbReference type="PROSITE" id="PS50263">
    <property type="entry name" value="CN_HYDROLASE"/>
    <property type="match status" value="1"/>
</dbReference>
<evidence type="ECO:0000256" key="3">
    <source>
        <dbReference type="ARBA" id="ARBA00022475"/>
    </source>
</evidence>
<protein>
    <recommendedName>
        <fullName evidence="9">Apolipoprotein N-acyltransferase</fullName>
        <shortName evidence="9">ALP N-acyltransferase</shortName>
        <ecNumber evidence="9">2.3.1.269</ecNumber>
    </recommendedName>
</protein>
<feature type="transmembrane region" description="Helical" evidence="9">
    <location>
        <begin position="95"/>
        <end position="115"/>
    </location>
</feature>
<dbReference type="PANTHER" id="PTHR38686">
    <property type="entry name" value="APOLIPOPROTEIN N-ACYLTRANSFERASE"/>
    <property type="match status" value="1"/>
</dbReference>
<feature type="domain" description="CN hydrolase" evidence="10">
    <location>
        <begin position="278"/>
        <end position="565"/>
    </location>
</feature>
<gene>
    <name evidence="9" type="primary">lnt</name>
    <name evidence="11" type="ORF">FHS27_006037</name>
</gene>
<feature type="transmembrane region" description="Helical" evidence="9">
    <location>
        <begin position="572"/>
        <end position="595"/>
    </location>
</feature>
<keyword evidence="8 9" id="KW-0012">Acyltransferase</keyword>
<dbReference type="InterPro" id="IPR036526">
    <property type="entry name" value="C-N_Hydrolase_sf"/>
</dbReference>
<comment type="function">
    <text evidence="9">Catalyzes the phospholipid dependent N-acylation of the N-terminal cysteine of apolipoprotein, the last step in lipoprotein maturation.</text>
</comment>
<dbReference type="GO" id="GO:0005886">
    <property type="term" value="C:plasma membrane"/>
    <property type="evidence" value="ECO:0007669"/>
    <property type="project" value="UniProtKB-SubCell"/>
</dbReference>
<dbReference type="EMBL" id="JACHXU010000033">
    <property type="protein sequence ID" value="MBB3210191.1"/>
    <property type="molecule type" value="Genomic_DNA"/>
</dbReference>
<dbReference type="AlphaFoldDB" id="A0A7W5E4R7"/>
<dbReference type="PANTHER" id="PTHR38686:SF1">
    <property type="entry name" value="APOLIPOPROTEIN N-ACYLTRANSFERASE"/>
    <property type="match status" value="1"/>
</dbReference>
<evidence type="ECO:0000313" key="11">
    <source>
        <dbReference type="EMBL" id="MBB3210191.1"/>
    </source>
</evidence>
<dbReference type="InterPro" id="IPR004563">
    <property type="entry name" value="Apolipo_AcylTrfase"/>
</dbReference>
<evidence type="ECO:0000256" key="4">
    <source>
        <dbReference type="ARBA" id="ARBA00022679"/>
    </source>
</evidence>
<name>A0A7W5E4R7_9BACT</name>
<organism evidence="11 12">
    <name type="scientific">Aporhodopirellula rubra</name>
    <dbReference type="NCBI Taxonomy" id="980271"/>
    <lineage>
        <taxon>Bacteria</taxon>
        <taxon>Pseudomonadati</taxon>
        <taxon>Planctomycetota</taxon>
        <taxon>Planctomycetia</taxon>
        <taxon>Pirellulales</taxon>
        <taxon>Pirellulaceae</taxon>
        <taxon>Aporhodopirellula</taxon>
    </lineage>
</organism>
<dbReference type="Pfam" id="PF00795">
    <property type="entry name" value="CN_hydrolase"/>
    <property type="match status" value="1"/>
</dbReference>
<accession>A0A7W5E4R7</accession>
<evidence type="ECO:0000256" key="5">
    <source>
        <dbReference type="ARBA" id="ARBA00022692"/>
    </source>
</evidence>
<evidence type="ECO:0000259" key="10">
    <source>
        <dbReference type="PROSITE" id="PS50263"/>
    </source>
</evidence>
<evidence type="ECO:0000256" key="9">
    <source>
        <dbReference type="HAMAP-Rule" id="MF_01148"/>
    </source>
</evidence>
<evidence type="ECO:0000256" key="7">
    <source>
        <dbReference type="ARBA" id="ARBA00023136"/>
    </source>
</evidence>
<evidence type="ECO:0000256" key="8">
    <source>
        <dbReference type="ARBA" id="ARBA00023315"/>
    </source>
</evidence>
<comment type="caution">
    <text evidence="11">The sequence shown here is derived from an EMBL/GenBank/DDBJ whole genome shotgun (WGS) entry which is preliminary data.</text>
</comment>
<dbReference type="Gene3D" id="3.60.110.10">
    <property type="entry name" value="Carbon-nitrogen hydrolase"/>
    <property type="match status" value="1"/>
</dbReference>
<dbReference type="GO" id="GO:0016410">
    <property type="term" value="F:N-acyltransferase activity"/>
    <property type="evidence" value="ECO:0007669"/>
    <property type="project" value="UniProtKB-UniRule"/>
</dbReference>
<keyword evidence="7 9" id="KW-0472">Membrane</keyword>
<evidence type="ECO:0000313" key="12">
    <source>
        <dbReference type="Proteomes" id="UP000536179"/>
    </source>
</evidence>
<dbReference type="Pfam" id="PF20154">
    <property type="entry name" value="LNT_N"/>
    <property type="match status" value="1"/>
</dbReference>
<feature type="transmembrane region" description="Helical" evidence="9">
    <location>
        <begin position="72"/>
        <end position="89"/>
    </location>
</feature>
<comment type="subcellular location">
    <subcellularLocation>
        <location evidence="1 9">Cell membrane</location>
        <topology evidence="1 9">Multi-pass membrane protein</topology>
    </subcellularLocation>
</comment>
<dbReference type="InterPro" id="IPR045378">
    <property type="entry name" value="LNT_N"/>
</dbReference>
<keyword evidence="4 9" id="KW-0808">Transferase</keyword>
<feature type="transmembrane region" description="Helical" evidence="9">
    <location>
        <begin position="158"/>
        <end position="175"/>
    </location>
</feature>
<reference evidence="11 12" key="1">
    <citation type="submission" date="2020-08" db="EMBL/GenBank/DDBJ databases">
        <title>Genomic Encyclopedia of Type Strains, Phase III (KMG-III): the genomes of soil and plant-associated and newly described type strains.</title>
        <authorList>
            <person name="Whitman W."/>
        </authorList>
    </citation>
    <scope>NUCLEOTIDE SEQUENCE [LARGE SCALE GENOMIC DNA]</scope>
    <source>
        <strain evidence="11 12">CECT 8075</strain>
    </source>
</reference>
<keyword evidence="12" id="KW-1185">Reference proteome</keyword>
<comment type="catalytic activity">
    <reaction evidence="9">
        <text>N-terminal S-1,2-diacyl-sn-glyceryl-L-cysteinyl-[lipoprotein] + a glycerophospholipid = N-acyl-S-1,2-diacyl-sn-glyceryl-L-cysteinyl-[lipoprotein] + a 2-acyl-sn-glycero-3-phospholipid + H(+)</text>
        <dbReference type="Rhea" id="RHEA:48228"/>
        <dbReference type="Rhea" id="RHEA-COMP:14681"/>
        <dbReference type="Rhea" id="RHEA-COMP:14684"/>
        <dbReference type="ChEBI" id="CHEBI:15378"/>
        <dbReference type="ChEBI" id="CHEBI:136912"/>
        <dbReference type="ChEBI" id="CHEBI:140656"/>
        <dbReference type="ChEBI" id="CHEBI:140657"/>
        <dbReference type="ChEBI" id="CHEBI:140660"/>
        <dbReference type="EC" id="2.3.1.269"/>
    </reaction>
</comment>
<sequence length="610" mass="66756">MKPQATATSATDLLATDLPADKRSARGTWIASLASVTMLSLCGPATNLWFLSFAAISPLFLISRNESRMWKLAVYASFFGYFFVSLQGLRYAHPLMIFPLIALAGYLAVYPLLFVAMLKQYERTTSSVSSRFSGVFRLIPLSLVAGVIWVGGEFVRNYFATGISVLMLGHSLAAMPSPTLIQIADCFGTYGVSFLIVLANAAVADVVFGKWLKEGQASSSQSDSVERSPRRWSHACSSYRTSVPIAFAALLFTHAYGQRALDYPTVDSETTFMLVGRDEQTEYQQDYQRELDIFSAYARQSIDAVRGGNRPIDAIVWPESMLSGGQPWYIAEENLTVPAEMRGEGMTVSQMRQIIAQTQGDFTRRSVDLVTAMKDDKTIRSPSIIGGCGVVRYGETAKQFSGVIHVGSDGQVRDTYAKNHLVMFGEYIPLIKSIPVLKEMVPPGLGLDAGTGPAVFDIGAARVLPNLCIETAVERITVNHMRTILDRDAASLPNVIVTLTNDAWFDHSAVVAHHLRCAQMVAIGCRRPILSAANGGPTAWIDSSGRVVEKLGFDVAGEITATPKVDDRVSTYVRYGASFAFPMGVAWIAGLLAVLSKLWRRRPFFQRGDR</sequence>
<keyword evidence="6 9" id="KW-1133">Transmembrane helix</keyword>
<feature type="transmembrane region" description="Helical" evidence="9">
    <location>
        <begin position="187"/>
        <end position="212"/>
    </location>
</feature>
<evidence type="ECO:0000256" key="6">
    <source>
        <dbReference type="ARBA" id="ARBA00022989"/>
    </source>
</evidence>
<keyword evidence="5 9" id="KW-0812">Transmembrane</keyword>
<evidence type="ECO:0000256" key="2">
    <source>
        <dbReference type="ARBA" id="ARBA00010065"/>
    </source>
</evidence>
<dbReference type="UniPathway" id="UPA00666"/>
<feature type="transmembrane region" description="Helical" evidence="9">
    <location>
        <begin position="29"/>
        <end position="51"/>
    </location>
</feature>
<keyword evidence="3 9" id="KW-1003">Cell membrane</keyword>